<feature type="active site" description="Proton acceptor" evidence="6">
    <location>
        <position position="412"/>
    </location>
</feature>
<dbReference type="InterPro" id="IPR020615">
    <property type="entry name" value="Thiolase_acyl_enz_int_AS"/>
</dbReference>
<evidence type="ECO:0000256" key="4">
    <source>
        <dbReference type="ARBA" id="ARBA00023315"/>
    </source>
</evidence>
<feature type="active site" description="Proton acceptor" evidence="6">
    <location>
        <position position="382"/>
    </location>
</feature>
<dbReference type="Pfam" id="PF02803">
    <property type="entry name" value="Thiolase_C"/>
    <property type="match status" value="1"/>
</dbReference>
<dbReference type="Proteomes" id="UP000006230">
    <property type="component" value="Unassembled WGS sequence"/>
</dbReference>
<dbReference type="SUPFAM" id="SSF53901">
    <property type="entry name" value="Thiolase-like"/>
    <property type="match status" value="2"/>
</dbReference>
<dbReference type="NCBIfam" id="NF006552">
    <property type="entry name" value="PRK09051.1"/>
    <property type="match status" value="1"/>
</dbReference>
<keyword evidence="4 7" id="KW-0012">Acyltransferase</keyword>
<dbReference type="Pfam" id="PF00108">
    <property type="entry name" value="Thiolase_N"/>
    <property type="match status" value="1"/>
</dbReference>
<evidence type="ECO:0000259" key="9">
    <source>
        <dbReference type="Pfam" id="PF00108"/>
    </source>
</evidence>
<name>Q0FVY4_SALBH</name>
<evidence type="ECO:0000256" key="7">
    <source>
        <dbReference type="RuleBase" id="RU003557"/>
    </source>
</evidence>
<dbReference type="eggNOG" id="COG0183">
    <property type="taxonomic scope" value="Bacteria"/>
</dbReference>
<dbReference type="Gene3D" id="3.40.47.10">
    <property type="match status" value="2"/>
</dbReference>
<dbReference type="STRING" id="314265.R2601_04308"/>
<dbReference type="PROSITE" id="PS00737">
    <property type="entry name" value="THIOLASE_2"/>
    <property type="match status" value="1"/>
</dbReference>
<evidence type="ECO:0000259" key="10">
    <source>
        <dbReference type="Pfam" id="PF02803"/>
    </source>
</evidence>
<dbReference type="InterPro" id="IPR020616">
    <property type="entry name" value="Thiolase_N"/>
</dbReference>
<gene>
    <name evidence="11" type="ORF">R2601_04308</name>
</gene>
<protein>
    <submittedName>
        <fullName evidence="11">Beta-ketothiolase</fullName>
    </submittedName>
</protein>
<dbReference type="InterPro" id="IPR016039">
    <property type="entry name" value="Thiolase-like"/>
</dbReference>
<sequence length="428" mass="43544">MQGDRSAPICGKPDTHAPTRRSRRRAPSCPTGDPMTKDIVILSAARTAIGTFGGSLSGIAPCDLATTIATEAIARSGLEGAAIGQTVMGNVIHTEPRDMYLSRVAAIGAGVPETSPALTLNRLCGSGLQAVVSASEAIMLGHCEAALAGGAESMSRAGHLMSARFGARMGEVTATDMMIGALTDPFGNGHMGITAENVAERDGVSRTEQDATAAESHRRAAQAQCEGRFDDQILPLEVRKGRKTESFARDEMVRTDASAEDLARLRPAFRKDGSVTAGNASGINDGAAALVLSSAALAAKKGLAPMARIVASGLGGVAPSLMGLGPVPATEQALGRAGLSVADLDVIESNEAFAAQACAVSKTLGLDPAKVNPNGGAIALGHPIGASGAIILTKLLYELARTGGRYGLATMCIGGGQGIAVIVENLRR</sequence>
<dbReference type="PROSITE" id="PS00098">
    <property type="entry name" value="THIOLASE_1"/>
    <property type="match status" value="1"/>
</dbReference>
<evidence type="ECO:0000313" key="12">
    <source>
        <dbReference type="Proteomes" id="UP000006230"/>
    </source>
</evidence>
<evidence type="ECO:0000313" key="11">
    <source>
        <dbReference type="EMBL" id="EAU48768.1"/>
    </source>
</evidence>
<evidence type="ECO:0000256" key="1">
    <source>
        <dbReference type="ARBA" id="ARBA00010982"/>
    </source>
</evidence>
<dbReference type="PANTHER" id="PTHR18919:SF107">
    <property type="entry name" value="ACETYL-COA ACETYLTRANSFERASE, CYTOSOLIC"/>
    <property type="match status" value="1"/>
</dbReference>
<dbReference type="HOGENOM" id="CLU_031026_0_0_5"/>
<dbReference type="CDD" id="cd00751">
    <property type="entry name" value="thiolase"/>
    <property type="match status" value="1"/>
</dbReference>
<dbReference type="EMBL" id="AATQ01000001">
    <property type="protein sequence ID" value="EAU48768.1"/>
    <property type="molecule type" value="Genomic_DNA"/>
</dbReference>
<dbReference type="PANTHER" id="PTHR18919">
    <property type="entry name" value="ACETYL-COA C-ACYLTRANSFERASE"/>
    <property type="match status" value="1"/>
</dbReference>
<dbReference type="GO" id="GO:0042619">
    <property type="term" value="P:poly-hydroxybutyrate biosynthetic process"/>
    <property type="evidence" value="ECO:0007669"/>
    <property type="project" value="UniProtKB-KW"/>
</dbReference>
<evidence type="ECO:0000256" key="6">
    <source>
        <dbReference type="PIRSR" id="PIRSR000429-1"/>
    </source>
</evidence>
<dbReference type="FunFam" id="3.40.47.10:FF:000010">
    <property type="entry name" value="Acetyl-CoA acetyltransferase (Thiolase)"/>
    <property type="match status" value="1"/>
</dbReference>
<organism evidence="11 12">
    <name type="scientific">Salipiger bermudensis (strain DSM 26914 / JCM 13377 / KCTC 12554 / HTCC2601)</name>
    <name type="common">Pelagibaca bermudensis</name>
    <dbReference type="NCBI Taxonomy" id="314265"/>
    <lineage>
        <taxon>Bacteria</taxon>
        <taxon>Pseudomonadati</taxon>
        <taxon>Pseudomonadota</taxon>
        <taxon>Alphaproteobacteria</taxon>
        <taxon>Rhodobacterales</taxon>
        <taxon>Roseobacteraceae</taxon>
        <taxon>Salipiger</taxon>
    </lineage>
</organism>
<keyword evidence="2 7" id="KW-0808">Transferase</keyword>
<accession>Q0FVY4</accession>
<dbReference type="InterPro" id="IPR020610">
    <property type="entry name" value="Thiolase_AS"/>
</dbReference>
<feature type="domain" description="Thiolase N-terminal" evidence="9">
    <location>
        <begin position="39"/>
        <end position="295"/>
    </location>
</feature>
<evidence type="ECO:0000256" key="5">
    <source>
        <dbReference type="ARBA" id="ARBA00037924"/>
    </source>
</evidence>
<comment type="caution">
    <text evidence="11">The sequence shown here is derived from an EMBL/GenBank/DDBJ whole genome shotgun (WGS) entry which is preliminary data.</text>
</comment>
<dbReference type="NCBIfam" id="TIGR01930">
    <property type="entry name" value="AcCoA-C-Actrans"/>
    <property type="match status" value="1"/>
</dbReference>
<evidence type="ECO:0000256" key="3">
    <source>
        <dbReference type="ARBA" id="ARBA00022752"/>
    </source>
</evidence>
<evidence type="ECO:0000256" key="8">
    <source>
        <dbReference type="SAM" id="MobiDB-lite"/>
    </source>
</evidence>
<keyword evidence="3" id="KW-0583">PHB biosynthesis</keyword>
<evidence type="ECO:0000256" key="2">
    <source>
        <dbReference type="ARBA" id="ARBA00022679"/>
    </source>
</evidence>
<reference evidence="11 12" key="1">
    <citation type="journal article" date="2010" name="J. Bacteriol.">
        <title>Genome sequences of Pelagibaca bermudensis HTCC2601T and Maritimibacter alkaliphilus HTCC2654T, the type strains of two marine Roseobacter genera.</title>
        <authorList>
            <person name="Thrash J.C."/>
            <person name="Cho J.C."/>
            <person name="Ferriera S."/>
            <person name="Johnson J."/>
            <person name="Vergin K.L."/>
            <person name="Giovannoni S.J."/>
        </authorList>
    </citation>
    <scope>NUCLEOTIDE SEQUENCE [LARGE SCALE GENOMIC DNA]</scope>
    <source>
        <strain evidence="12">DSM 26914 / JCM 13377 / KCTC 12554 / HTCC2601</strain>
    </source>
</reference>
<dbReference type="GO" id="GO:0044281">
    <property type="term" value="P:small molecule metabolic process"/>
    <property type="evidence" value="ECO:0007669"/>
    <property type="project" value="UniProtKB-ARBA"/>
</dbReference>
<comment type="pathway">
    <text evidence="5">Metabolic intermediate biosynthesis; (R)-mevalonate biosynthesis; (R)-mevalonate from acetyl-CoA: step 1/3.</text>
</comment>
<dbReference type="InterPro" id="IPR020613">
    <property type="entry name" value="Thiolase_CS"/>
</dbReference>
<dbReference type="AlphaFoldDB" id="Q0FVY4"/>
<feature type="region of interest" description="Disordered" evidence="8">
    <location>
        <begin position="1"/>
        <end position="34"/>
    </location>
</feature>
<comment type="similarity">
    <text evidence="1 7">Belongs to the thiolase-like superfamily. Thiolase family.</text>
</comment>
<dbReference type="GO" id="GO:0003988">
    <property type="term" value="F:acetyl-CoA C-acyltransferase activity"/>
    <property type="evidence" value="ECO:0007669"/>
    <property type="project" value="UniProtKB-ARBA"/>
</dbReference>
<feature type="active site" description="Acyl-thioester intermediate" evidence="6">
    <location>
        <position position="124"/>
    </location>
</feature>
<feature type="domain" description="Thiolase C-terminal" evidence="10">
    <location>
        <begin position="304"/>
        <end position="424"/>
    </location>
</feature>
<dbReference type="InterPro" id="IPR002155">
    <property type="entry name" value="Thiolase"/>
</dbReference>
<dbReference type="PROSITE" id="PS00099">
    <property type="entry name" value="THIOLASE_3"/>
    <property type="match status" value="1"/>
</dbReference>
<proteinExistence type="inferred from homology"/>
<dbReference type="PIRSF" id="PIRSF000429">
    <property type="entry name" value="Ac-CoA_Ac_transf"/>
    <property type="match status" value="1"/>
</dbReference>
<keyword evidence="12" id="KW-1185">Reference proteome</keyword>
<dbReference type="InterPro" id="IPR020617">
    <property type="entry name" value="Thiolase_C"/>
</dbReference>